<proteinExistence type="predicted"/>
<comment type="caution">
    <text evidence="1">The sequence shown here is derived from an EMBL/GenBank/DDBJ whole genome shotgun (WGS) entry which is preliminary data.</text>
</comment>
<dbReference type="AlphaFoldDB" id="A0A0F9P3C6"/>
<gene>
    <name evidence="1" type="ORF">LCGC14_0951120</name>
</gene>
<accession>A0A0F9P3C6</accession>
<name>A0A0F9P3C6_9ZZZZ</name>
<organism evidence="1">
    <name type="scientific">marine sediment metagenome</name>
    <dbReference type="NCBI Taxonomy" id="412755"/>
    <lineage>
        <taxon>unclassified sequences</taxon>
        <taxon>metagenomes</taxon>
        <taxon>ecological metagenomes</taxon>
    </lineage>
</organism>
<sequence>MHYTMICFFCQELVTKKDKKFWYGIDIPYKNVLFHRNCFESIGDLQSYFETNYERLLNYNSRSRHKRKRRKK</sequence>
<protein>
    <recommendedName>
        <fullName evidence="2">PARP-type domain-containing protein</fullName>
    </recommendedName>
</protein>
<dbReference type="EMBL" id="LAZR01003385">
    <property type="protein sequence ID" value="KKN18892.1"/>
    <property type="molecule type" value="Genomic_DNA"/>
</dbReference>
<evidence type="ECO:0008006" key="2">
    <source>
        <dbReference type="Google" id="ProtNLM"/>
    </source>
</evidence>
<reference evidence="1" key="1">
    <citation type="journal article" date="2015" name="Nature">
        <title>Complex archaea that bridge the gap between prokaryotes and eukaryotes.</title>
        <authorList>
            <person name="Spang A."/>
            <person name="Saw J.H."/>
            <person name="Jorgensen S.L."/>
            <person name="Zaremba-Niedzwiedzka K."/>
            <person name="Martijn J."/>
            <person name="Lind A.E."/>
            <person name="van Eijk R."/>
            <person name="Schleper C."/>
            <person name="Guy L."/>
            <person name="Ettema T.J."/>
        </authorList>
    </citation>
    <scope>NUCLEOTIDE SEQUENCE</scope>
</reference>
<evidence type="ECO:0000313" key="1">
    <source>
        <dbReference type="EMBL" id="KKN18892.1"/>
    </source>
</evidence>